<evidence type="ECO:0000313" key="9">
    <source>
        <dbReference type="EMBL" id="PIQ85138.1"/>
    </source>
</evidence>
<proteinExistence type="inferred from homology"/>
<feature type="transmembrane region" description="Helical" evidence="7">
    <location>
        <begin position="191"/>
        <end position="210"/>
    </location>
</feature>
<evidence type="ECO:0000256" key="1">
    <source>
        <dbReference type="ARBA" id="ARBA00004651"/>
    </source>
</evidence>
<feature type="transmembrane region" description="Helical" evidence="7">
    <location>
        <begin position="479"/>
        <end position="499"/>
    </location>
</feature>
<feature type="transmembrane region" description="Helical" evidence="7">
    <location>
        <begin position="252"/>
        <end position="273"/>
    </location>
</feature>
<evidence type="ECO:0000256" key="4">
    <source>
        <dbReference type="ARBA" id="ARBA00022692"/>
    </source>
</evidence>
<dbReference type="InterPro" id="IPR051605">
    <property type="entry name" value="CstA"/>
</dbReference>
<feature type="transmembrane region" description="Helical" evidence="7">
    <location>
        <begin position="424"/>
        <end position="441"/>
    </location>
</feature>
<evidence type="ECO:0000256" key="7">
    <source>
        <dbReference type="SAM" id="Phobius"/>
    </source>
</evidence>
<feature type="domain" description="CstA N-terminal" evidence="8">
    <location>
        <begin position="363"/>
        <end position="495"/>
    </location>
</feature>
<comment type="caution">
    <text evidence="9">The sequence shown here is derived from an EMBL/GenBank/DDBJ whole genome shotgun (WGS) entry which is preliminary data.</text>
</comment>
<accession>A0A2H0LL61</accession>
<name>A0A2H0LL61_9BACT</name>
<dbReference type="InterPro" id="IPR003706">
    <property type="entry name" value="CstA_N"/>
</dbReference>
<keyword evidence="6 7" id="KW-0472">Membrane</keyword>
<feature type="domain" description="CstA N-terminal" evidence="8">
    <location>
        <begin position="5"/>
        <end position="353"/>
    </location>
</feature>
<gene>
    <name evidence="9" type="ORF">COV74_10120</name>
</gene>
<feature type="transmembrane region" description="Helical" evidence="7">
    <location>
        <begin position="511"/>
        <end position="535"/>
    </location>
</feature>
<feature type="transmembrane region" description="Helical" evidence="7">
    <location>
        <begin position="392"/>
        <end position="412"/>
    </location>
</feature>
<feature type="transmembrane region" description="Helical" evidence="7">
    <location>
        <begin position="447"/>
        <end position="472"/>
    </location>
</feature>
<feature type="transmembrane region" description="Helical" evidence="7">
    <location>
        <begin position="91"/>
        <end position="112"/>
    </location>
</feature>
<evidence type="ECO:0000259" key="8">
    <source>
        <dbReference type="Pfam" id="PF02554"/>
    </source>
</evidence>
<feature type="transmembrane region" description="Helical" evidence="7">
    <location>
        <begin position="165"/>
        <end position="184"/>
    </location>
</feature>
<keyword evidence="3" id="KW-1003">Cell membrane</keyword>
<feature type="transmembrane region" description="Helical" evidence="7">
    <location>
        <begin position="133"/>
        <end position="153"/>
    </location>
</feature>
<evidence type="ECO:0000256" key="6">
    <source>
        <dbReference type="ARBA" id="ARBA00023136"/>
    </source>
</evidence>
<evidence type="ECO:0000313" key="10">
    <source>
        <dbReference type="Proteomes" id="UP000230859"/>
    </source>
</evidence>
<keyword evidence="4 7" id="KW-0812">Transmembrane</keyword>
<reference evidence="9 10" key="1">
    <citation type="submission" date="2017-09" db="EMBL/GenBank/DDBJ databases">
        <title>Depth-based differentiation of microbial function through sediment-hosted aquifers and enrichment of novel symbionts in the deep terrestrial subsurface.</title>
        <authorList>
            <person name="Probst A.J."/>
            <person name="Ladd B."/>
            <person name="Jarett J.K."/>
            <person name="Geller-Mcgrath D.E."/>
            <person name="Sieber C.M."/>
            <person name="Emerson J.B."/>
            <person name="Anantharaman K."/>
            <person name="Thomas B.C."/>
            <person name="Malmstrom R."/>
            <person name="Stieglmeier M."/>
            <person name="Klingl A."/>
            <person name="Woyke T."/>
            <person name="Ryan C.M."/>
            <person name="Banfield J.F."/>
        </authorList>
    </citation>
    <scope>NUCLEOTIDE SEQUENCE [LARGE SCALE GENOMIC DNA]</scope>
    <source>
        <strain evidence="9">CG11_big_fil_rev_8_21_14_0_20_45_26</strain>
    </source>
</reference>
<dbReference type="PANTHER" id="PTHR30252:SF0">
    <property type="entry name" value="PEPTIDE TRANSPORTER CSTA"/>
    <property type="match status" value="1"/>
</dbReference>
<dbReference type="Pfam" id="PF02554">
    <property type="entry name" value="CstA"/>
    <property type="match status" value="2"/>
</dbReference>
<organism evidence="9 10">
    <name type="scientific">Candidatus Abzuiibacterium crystallinum</name>
    <dbReference type="NCBI Taxonomy" id="1974748"/>
    <lineage>
        <taxon>Bacteria</taxon>
        <taxon>Pseudomonadati</taxon>
        <taxon>Candidatus Omnitrophota</taxon>
        <taxon>Candidatus Abzuiibacterium</taxon>
    </lineage>
</organism>
<dbReference type="Proteomes" id="UP000230859">
    <property type="component" value="Unassembled WGS sequence"/>
</dbReference>
<dbReference type="GO" id="GO:0005886">
    <property type="term" value="C:plasma membrane"/>
    <property type="evidence" value="ECO:0007669"/>
    <property type="project" value="UniProtKB-SubCell"/>
</dbReference>
<feature type="transmembrane region" description="Helical" evidence="7">
    <location>
        <begin position="334"/>
        <end position="355"/>
    </location>
</feature>
<dbReference type="AlphaFoldDB" id="A0A2H0LL61"/>
<comment type="similarity">
    <text evidence="2">Belongs to the peptide transporter carbon starvation (CstA) (TC 2.A.114) family.</text>
</comment>
<feature type="transmembrane region" description="Helical" evidence="7">
    <location>
        <begin position="64"/>
        <end position="85"/>
    </location>
</feature>
<dbReference type="EMBL" id="PCVY01000075">
    <property type="protein sequence ID" value="PIQ85138.1"/>
    <property type="molecule type" value="Genomic_DNA"/>
</dbReference>
<evidence type="ECO:0000256" key="5">
    <source>
        <dbReference type="ARBA" id="ARBA00022989"/>
    </source>
</evidence>
<sequence>MPINSLVVLIGVLIALTLAYRLYGRFLARHFGADFNRRTPAHTQYDGVDFVPAKNWMVLFGHHFSSICGAGPIIGPVLACAYWGWGPSLLWLLIGAIWMGAVSDFASLFVSVRSQGSSIAEIAKPEISARARLFFSIFIWISIILVIAVFAIFAAKTLTAEPSTVVPSVGLIPTAMLIGWLFYAKNVGMKSGTAIGLSLLALLLWTGNQIPLQLPGLFGLDALTLWIILLLFYCFIASVLPVQYLLQPRDYLASYVLFGSIAIGIIGIVIVRPEMQPEIFRAYQPLDWPQAGPLWPMLFVTIACGAISGFHSLVSSGTTCKQLDSERHACRIGYGGMLLECLVGVLVLICVSAAMSGSQLAQVLKEGGPIAAYSEGYGSLTRLLLSGYGKPFAVLALNAFLLTTLDSATRIARYLTSELFGIKNMYTATALVVIAAGALALTGKWNLLWPAFGAANQLIAGLSLLVVSCWLLKRGKAVWHTLIPAGIMLITTLAALAYQCRQTMHASPPNYFIAAVAAMLIVVAVIVFLEALNTLRKRKRGQRSF</sequence>
<feature type="transmembrane region" description="Helical" evidence="7">
    <location>
        <begin position="222"/>
        <end position="240"/>
    </location>
</feature>
<keyword evidence="5 7" id="KW-1133">Transmembrane helix</keyword>
<dbReference type="PANTHER" id="PTHR30252">
    <property type="entry name" value="INNER MEMBRANE PEPTIDE TRANSPORTER"/>
    <property type="match status" value="1"/>
</dbReference>
<dbReference type="GO" id="GO:0009267">
    <property type="term" value="P:cellular response to starvation"/>
    <property type="evidence" value="ECO:0007669"/>
    <property type="project" value="InterPro"/>
</dbReference>
<comment type="subcellular location">
    <subcellularLocation>
        <location evidence="1">Cell membrane</location>
        <topology evidence="1">Multi-pass membrane protein</topology>
    </subcellularLocation>
</comment>
<feature type="transmembrane region" description="Helical" evidence="7">
    <location>
        <begin position="293"/>
        <end position="314"/>
    </location>
</feature>
<evidence type="ECO:0000256" key="2">
    <source>
        <dbReference type="ARBA" id="ARBA00007755"/>
    </source>
</evidence>
<feature type="transmembrane region" description="Helical" evidence="7">
    <location>
        <begin position="6"/>
        <end position="23"/>
    </location>
</feature>
<evidence type="ECO:0000256" key="3">
    <source>
        <dbReference type="ARBA" id="ARBA00022475"/>
    </source>
</evidence>
<protein>
    <submittedName>
        <fullName evidence="9">Carbon starvation protein A</fullName>
    </submittedName>
</protein>